<gene>
    <name evidence="1" type="ORF">MALV_32370</name>
</gene>
<accession>A0A6N4UXF8</accession>
<protein>
    <submittedName>
        <fullName evidence="1">Uncharacterized protein</fullName>
    </submittedName>
</protein>
<organism evidence="1 2">
    <name type="scientific">Mycolicibacterium alvei</name>
    <dbReference type="NCBI Taxonomy" id="67081"/>
    <lineage>
        <taxon>Bacteria</taxon>
        <taxon>Bacillati</taxon>
        <taxon>Actinomycetota</taxon>
        <taxon>Actinomycetes</taxon>
        <taxon>Mycobacteriales</taxon>
        <taxon>Mycobacteriaceae</taxon>
        <taxon>Mycolicibacterium</taxon>
    </lineage>
</organism>
<sequence length="64" mass="6850">MEFDKGTIVVAPAGAAPIPPSTTPPAATSVTALLVRLLIAASHLLDMSVRHYWHRSPAENRQFA</sequence>
<evidence type="ECO:0000313" key="2">
    <source>
        <dbReference type="Proteomes" id="UP000466906"/>
    </source>
</evidence>
<dbReference type="KEGG" id="malv:MALV_32370"/>
<dbReference type="AlphaFoldDB" id="A0A6N4UXF8"/>
<dbReference type="Proteomes" id="UP000466906">
    <property type="component" value="Chromosome"/>
</dbReference>
<proteinExistence type="predicted"/>
<keyword evidence="2" id="KW-1185">Reference proteome</keyword>
<evidence type="ECO:0000313" key="1">
    <source>
        <dbReference type="EMBL" id="BBX28112.1"/>
    </source>
</evidence>
<name>A0A6N4UXF8_9MYCO</name>
<reference evidence="1 2" key="1">
    <citation type="journal article" date="2019" name="Emerg. Microbes Infect.">
        <title>Comprehensive subspecies identification of 175 nontuberculous mycobacteria species based on 7547 genomic profiles.</title>
        <authorList>
            <person name="Matsumoto Y."/>
            <person name="Kinjo T."/>
            <person name="Motooka D."/>
            <person name="Nabeya D."/>
            <person name="Jung N."/>
            <person name="Uechi K."/>
            <person name="Horii T."/>
            <person name="Iida T."/>
            <person name="Fujita J."/>
            <person name="Nakamura S."/>
        </authorList>
    </citation>
    <scope>NUCLEOTIDE SEQUENCE [LARGE SCALE GENOMIC DNA]</scope>
    <source>
        <strain evidence="1 2">JCM 12272</strain>
    </source>
</reference>
<dbReference type="EMBL" id="AP022565">
    <property type="protein sequence ID" value="BBX28112.1"/>
    <property type="molecule type" value="Genomic_DNA"/>
</dbReference>